<sequence length="37" mass="4128">MNPSPLLIYLLTLECKKNCTKQGDGYAKPRLFTLADA</sequence>
<gene>
    <name evidence="1" type="ORF">PCAMFM013_S002g000874</name>
</gene>
<protein>
    <submittedName>
        <fullName evidence="1">Str. FM013</fullName>
    </submittedName>
</protein>
<dbReference type="AlphaFoldDB" id="A0A0G4NYE8"/>
<keyword evidence="2" id="KW-1185">Reference proteome</keyword>
<proteinExistence type="predicted"/>
<organism evidence="1 2">
    <name type="scientific">Penicillium camemberti (strain FM 013)</name>
    <dbReference type="NCBI Taxonomy" id="1429867"/>
    <lineage>
        <taxon>Eukaryota</taxon>
        <taxon>Fungi</taxon>
        <taxon>Dikarya</taxon>
        <taxon>Ascomycota</taxon>
        <taxon>Pezizomycotina</taxon>
        <taxon>Eurotiomycetes</taxon>
        <taxon>Eurotiomycetidae</taxon>
        <taxon>Eurotiales</taxon>
        <taxon>Aspergillaceae</taxon>
        <taxon>Penicillium</taxon>
    </lineage>
</organism>
<evidence type="ECO:0000313" key="1">
    <source>
        <dbReference type="EMBL" id="CRL19004.1"/>
    </source>
</evidence>
<accession>A0A0G4NYE8</accession>
<evidence type="ECO:0000313" key="2">
    <source>
        <dbReference type="Proteomes" id="UP000053732"/>
    </source>
</evidence>
<name>A0A0G4NYE8_PENC3</name>
<reference evidence="1 2" key="1">
    <citation type="journal article" date="2014" name="Nat. Commun.">
        <title>Multiple recent horizontal transfers of a large genomic region in cheese making fungi.</title>
        <authorList>
            <person name="Cheeseman K."/>
            <person name="Ropars J."/>
            <person name="Renault P."/>
            <person name="Dupont J."/>
            <person name="Gouzy J."/>
            <person name="Branca A."/>
            <person name="Abraham A.L."/>
            <person name="Ceppi M."/>
            <person name="Conseiller E."/>
            <person name="Debuchy R."/>
            <person name="Malagnac F."/>
            <person name="Goarin A."/>
            <person name="Silar P."/>
            <person name="Lacoste S."/>
            <person name="Sallet E."/>
            <person name="Bensimon A."/>
            <person name="Giraud T."/>
            <person name="Brygoo Y."/>
        </authorList>
    </citation>
    <scope>NUCLEOTIDE SEQUENCE [LARGE SCALE GENOMIC DNA]</scope>
    <source>
        <strain evidence="2">FM 013</strain>
    </source>
</reference>
<dbReference type="Proteomes" id="UP000053732">
    <property type="component" value="Unassembled WGS sequence"/>
</dbReference>
<dbReference type="EMBL" id="HG793135">
    <property type="protein sequence ID" value="CRL19004.1"/>
    <property type="molecule type" value="Genomic_DNA"/>
</dbReference>